<dbReference type="SMART" id="SM00382">
    <property type="entry name" value="AAA"/>
    <property type="match status" value="1"/>
</dbReference>
<evidence type="ECO:0000256" key="3">
    <source>
        <dbReference type="ARBA" id="ARBA00022741"/>
    </source>
</evidence>
<evidence type="ECO:0000313" key="11">
    <source>
        <dbReference type="Proteomes" id="UP001296943"/>
    </source>
</evidence>
<dbReference type="GO" id="GO:0005524">
    <property type="term" value="F:ATP binding"/>
    <property type="evidence" value="ECO:0007669"/>
    <property type="project" value="UniProtKB-KW"/>
</dbReference>
<evidence type="ECO:0000259" key="9">
    <source>
        <dbReference type="PROSITE" id="PS50929"/>
    </source>
</evidence>
<sequence>MKLLYQYARKYKKAMSIALALMVTELIVELVQPLVMAVIIDEGVVQRDMQTVMMWGSVLLLLTVVAFIAGIVSSFFAAEVSQGVGYDVRHNLFEHIQSFSALQMQRFSTPSLITRMTGDITQIQGLLFMLMRIALRAPLFIIFGIVMAFIIHVKLATILVAIVPVLLVIMYWIMTKGMSLFRTVQTKLDEVNRAIRENLHGIRLVKAYYRVRHEKSRFFQTNRSLMDITKKSLSLMEVTMPILMLGMNGSIVIILWFGYQEIGQGTAQPGEIVAILNYATRILGAFGVFSFLIMNFSRGTASASRIAEVLQSDVDEPIQSSKPESKDVKGKISFDSVYFSYPNTNANTLRDITFTADPGQVVGVLGETGSGKSTLLQLIPRLFPVTSGTIYIDQTNVNDQQGWFRDQIALVPQELHIFSGTIRENISWGNEEATMEEIIEAATDANIHSFIASLPDGYETVVGQRGVNLSGGQKQRISIARALVKNPRILLLDDSTSALDANTESRVLKALNRRSCTTVIVAQKISSVVDADKILLLQQGRVAGAGSHQQLLKNNELYQQIYYSQISEEVVNHVSKPRA</sequence>
<evidence type="ECO:0000256" key="6">
    <source>
        <dbReference type="ARBA" id="ARBA00023136"/>
    </source>
</evidence>
<keyword evidence="4 10" id="KW-0067">ATP-binding</keyword>
<feature type="transmembrane region" description="Helical" evidence="7">
    <location>
        <begin position="233"/>
        <end position="258"/>
    </location>
</feature>
<dbReference type="PROSITE" id="PS50893">
    <property type="entry name" value="ABC_TRANSPORTER_2"/>
    <property type="match status" value="1"/>
</dbReference>
<dbReference type="PROSITE" id="PS50929">
    <property type="entry name" value="ABC_TM1F"/>
    <property type="match status" value="1"/>
</dbReference>
<dbReference type="InterPro" id="IPR011527">
    <property type="entry name" value="ABC1_TM_dom"/>
</dbReference>
<dbReference type="PANTHER" id="PTHR43394">
    <property type="entry name" value="ATP-DEPENDENT PERMEASE MDL1, MITOCHONDRIAL"/>
    <property type="match status" value="1"/>
</dbReference>
<gene>
    <name evidence="10" type="ORF">JOC48_001141</name>
</gene>
<evidence type="ECO:0000256" key="2">
    <source>
        <dbReference type="ARBA" id="ARBA00022692"/>
    </source>
</evidence>
<protein>
    <submittedName>
        <fullName evidence="10">ATP-binding cassette subfamily B protein</fullName>
    </submittedName>
</protein>
<comment type="caution">
    <text evidence="10">The sequence shown here is derived from an EMBL/GenBank/DDBJ whole genome shotgun (WGS) entry which is preliminary data.</text>
</comment>
<evidence type="ECO:0000256" key="5">
    <source>
        <dbReference type="ARBA" id="ARBA00022989"/>
    </source>
</evidence>
<evidence type="ECO:0000256" key="7">
    <source>
        <dbReference type="SAM" id="Phobius"/>
    </source>
</evidence>
<dbReference type="InterPro" id="IPR003439">
    <property type="entry name" value="ABC_transporter-like_ATP-bd"/>
</dbReference>
<dbReference type="InterPro" id="IPR017871">
    <property type="entry name" value="ABC_transporter-like_CS"/>
</dbReference>
<dbReference type="InterPro" id="IPR039421">
    <property type="entry name" value="Type_1_exporter"/>
</dbReference>
<dbReference type="Pfam" id="PF00664">
    <property type="entry name" value="ABC_membrane"/>
    <property type="match status" value="1"/>
</dbReference>
<keyword evidence="2 7" id="KW-0812">Transmembrane</keyword>
<dbReference type="PROSITE" id="PS00211">
    <property type="entry name" value="ABC_TRANSPORTER_1"/>
    <property type="match status" value="1"/>
</dbReference>
<dbReference type="SUPFAM" id="SSF52540">
    <property type="entry name" value="P-loop containing nucleoside triphosphate hydrolases"/>
    <property type="match status" value="1"/>
</dbReference>
<evidence type="ECO:0000259" key="8">
    <source>
        <dbReference type="PROSITE" id="PS50893"/>
    </source>
</evidence>
<feature type="transmembrane region" description="Helical" evidence="7">
    <location>
        <begin position="133"/>
        <end position="151"/>
    </location>
</feature>
<evidence type="ECO:0000313" key="10">
    <source>
        <dbReference type="EMBL" id="MBM7570663.1"/>
    </source>
</evidence>
<organism evidence="10 11">
    <name type="scientific">Aquibacillus albus</name>
    <dbReference type="NCBI Taxonomy" id="1168171"/>
    <lineage>
        <taxon>Bacteria</taxon>
        <taxon>Bacillati</taxon>
        <taxon>Bacillota</taxon>
        <taxon>Bacilli</taxon>
        <taxon>Bacillales</taxon>
        <taxon>Bacillaceae</taxon>
        <taxon>Aquibacillus</taxon>
    </lineage>
</organism>
<dbReference type="CDD" id="cd18548">
    <property type="entry name" value="ABC_6TM_Tm287_like"/>
    <property type="match status" value="1"/>
</dbReference>
<feature type="domain" description="ABC transmembrane type-1" evidence="9">
    <location>
        <begin position="17"/>
        <end position="298"/>
    </location>
</feature>
<feature type="domain" description="ABC transporter" evidence="8">
    <location>
        <begin position="332"/>
        <end position="564"/>
    </location>
</feature>
<dbReference type="InterPro" id="IPR003593">
    <property type="entry name" value="AAA+_ATPase"/>
</dbReference>
<keyword evidence="5 7" id="KW-1133">Transmembrane helix</keyword>
<dbReference type="InterPro" id="IPR027417">
    <property type="entry name" value="P-loop_NTPase"/>
</dbReference>
<dbReference type="Proteomes" id="UP001296943">
    <property type="component" value="Unassembled WGS sequence"/>
</dbReference>
<keyword evidence="11" id="KW-1185">Reference proteome</keyword>
<comment type="subcellular location">
    <subcellularLocation>
        <location evidence="1">Cell membrane</location>
        <topology evidence="1">Multi-pass membrane protein</topology>
    </subcellularLocation>
</comment>
<evidence type="ECO:0000256" key="4">
    <source>
        <dbReference type="ARBA" id="ARBA00022840"/>
    </source>
</evidence>
<reference evidence="10 11" key="1">
    <citation type="submission" date="2021-01" db="EMBL/GenBank/DDBJ databases">
        <title>Genomic Encyclopedia of Type Strains, Phase IV (KMG-IV): sequencing the most valuable type-strain genomes for metagenomic binning, comparative biology and taxonomic classification.</title>
        <authorList>
            <person name="Goeker M."/>
        </authorList>
    </citation>
    <scope>NUCLEOTIDE SEQUENCE [LARGE SCALE GENOMIC DNA]</scope>
    <source>
        <strain evidence="10 11">DSM 23711</strain>
    </source>
</reference>
<dbReference type="RefSeq" id="WP_204498070.1">
    <property type="nucleotide sequence ID" value="NZ_JAFBDR010000004.1"/>
</dbReference>
<keyword evidence="6 7" id="KW-0472">Membrane</keyword>
<dbReference type="Pfam" id="PF00005">
    <property type="entry name" value="ABC_tran"/>
    <property type="match status" value="1"/>
</dbReference>
<dbReference type="EMBL" id="JAFBDR010000004">
    <property type="protein sequence ID" value="MBM7570663.1"/>
    <property type="molecule type" value="Genomic_DNA"/>
</dbReference>
<accession>A0ABS2MXZ2</accession>
<dbReference type="PANTHER" id="PTHR43394:SF1">
    <property type="entry name" value="ATP-BINDING CASSETTE SUB-FAMILY B MEMBER 10, MITOCHONDRIAL"/>
    <property type="match status" value="1"/>
</dbReference>
<evidence type="ECO:0000256" key="1">
    <source>
        <dbReference type="ARBA" id="ARBA00004651"/>
    </source>
</evidence>
<dbReference type="SUPFAM" id="SSF90123">
    <property type="entry name" value="ABC transporter transmembrane region"/>
    <property type="match status" value="1"/>
</dbReference>
<dbReference type="Gene3D" id="3.40.50.300">
    <property type="entry name" value="P-loop containing nucleotide triphosphate hydrolases"/>
    <property type="match status" value="1"/>
</dbReference>
<keyword evidence="3" id="KW-0547">Nucleotide-binding</keyword>
<dbReference type="InterPro" id="IPR036640">
    <property type="entry name" value="ABC1_TM_sf"/>
</dbReference>
<feature type="transmembrane region" description="Helical" evidence="7">
    <location>
        <begin position="53"/>
        <end position="77"/>
    </location>
</feature>
<proteinExistence type="predicted"/>
<name>A0ABS2MXZ2_9BACI</name>
<dbReference type="Gene3D" id="1.20.1560.10">
    <property type="entry name" value="ABC transporter type 1, transmembrane domain"/>
    <property type="match status" value="1"/>
</dbReference>
<feature type="transmembrane region" description="Helical" evidence="7">
    <location>
        <begin position="278"/>
        <end position="296"/>
    </location>
</feature>